<keyword evidence="1" id="KW-0614">Plasmid</keyword>
<organism evidence="1 2">
    <name type="scientific">Nostoc cf. commune SO-36</name>
    <dbReference type="NCBI Taxonomy" id="449208"/>
    <lineage>
        <taxon>Bacteria</taxon>
        <taxon>Bacillati</taxon>
        <taxon>Cyanobacteriota</taxon>
        <taxon>Cyanophyceae</taxon>
        <taxon>Nostocales</taxon>
        <taxon>Nostocaceae</taxon>
        <taxon>Nostoc</taxon>
    </lineage>
</organism>
<evidence type="ECO:0000313" key="1">
    <source>
        <dbReference type="EMBL" id="BDI20652.1"/>
    </source>
</evidence>
<name>A0ABM7ZBI9_NOSCO</name>
<sequence>MSNSVVCNRSDFAIVVPSFLDDYGLNPQEYRLYGHIVRRAGKDGCFESIPNMAAICLKGLPENKIYS</sequence>
<dbReference type="Proteomes" id="UP001055453">
    <property type="component" value="Plasmid pANSO36A"/>
</dbReference>
<reference evidence="1" key="1">
    <citation type="submission" date="2022-04" db="EMBL/GenBank/DDBJ databases">
        <title>Complete genome sequence of a cyanobacterium, Nostoc sp. SO-36, isolated in Antarctica.</title>
        <authorList>
            <person name="Kanesaki Y."/>
            <person name="Effendi D."/>
            <person name="Sakamoto T."/>
            <person name="Ohtani S."/>
            <person name="Awai K."/>
        </authorList>
    </citation>
    <scope>NUCLEOTIDE SEQUENCE</scope>
    <source>
        <strain evidence="1">SO-36</strain>
        <plasmid evidence="1">pANSO36A</plasmid>
    </source>
</reference>
<proteinExistence type="predicted"/>
<dbReference type="EMBL" id="AP025733">
    <property type="protein sequence ID" value="BDI20652.1"/>
    <property type="molecule type" value="Genomic_DNA"/>
</dbReference>
<evidence type="ECO:0000313" key="2">
    <source>
        <dbReference type="Proteomes" id="UP001055453"/>
    </source>
</evidence>
<gene>
    <name evidence="1" type="ORF">ANSO36C_64540</name>
</gene>
<keyword evidence="2" id="KW-1185">Reference proteome</keyword>
<accession>A0ABM7ZBI9</accession>
<protein>
    <submittedName>
        <fullName evidence="1">Uncharacterized protein</fullName>
    </submittedName>
</protein>
<geneLocation type="plasmid" evidence="1 2">
    <name>pANSO36A</name>
</geneLocation>